<dbReference type="NCBIfam" id="TIGR00973">
    <property type="entry name" value="leuA_bact"/>
    <property type="match status" value="1"/>
</dbReference>
<evidence type="ECO:0000256" key="4">
    <source>
        <dbReference type="ARBA" id="ARBA00018198"/>
    </source>
</evidence>
<comment type="function">
    <text evidence="11">Catalyzes the condensation of the acetyl group of acetyl-CoA with 3-methyl-2-oxobutanoate (2-ketoisovalerate) to form 3-carboxy-3-hydroxy-4-methylpentanoate (2-isopropylmalate).</text>
</comment>
<dbReference type="InterPro" id="IPR050073">
    <property type="entry name" value="2-IPM_HCS-like"/>
</dbReference>
<dbReference type="InterPro" id="IPR054691">
    <property type="entry name" value="LeuA/HCS_post-cat"/>
</dbReference>
<comment type="pathway">
    <text evidence="1 11">Amino-acid biosynthesis; L-leucine biosynthesis; L-leucine from 3-methyl-2-oxobutanoate: step 1/4.</text>
</comment>
<dbReference type="EC" id="2.3.3.13" evidence="3 11"/>
<dbReference type="NCBIfam" id="NF002085">
    <property type="entry name" value="PRK00915.1-2"/>
    <property type="match status" value="1"/>
</dbReference>
<comment type="subunit">
    <text evidence="11">Homodimer.</text>
</comment>
<dbReference type="InterPro" id="IPR013785">
    <property type="entry name" value="Aldolase_TIM"/>
</dbReference>
<feature type="binding site" evidence="11">
    <location>
        <position position="204"/>
    </location>
    <ligand>
        <name>Mn(2+)</name>
        <dbReference type="ChEBI" id="CHEBI:29035"/>
    </ligand>
</feature>
<evidence type="ECO:0000256" key="6">
    <source>
        <dbReference type="ARBA" id="ARBA00022605"/>
    </source>
</evidence>
<dbReference type="RefSeq" id="WP_151619499.1">
    <property type="nucleotide sequence ID" value="NZ_WBXO01000003.1"/>
</dbReference>
<evidence type="ECO:0000256" key="5">
    <source>
        <dbReference type="ARBA" id="ARBA00022430"/>
    </source>
</evidence>
<dbReference type="InterPro" id="IPR002034">
    <property type="entry name" value="AIPM/Hcit_synth_CS"/>
</dbReference>
<evidence type="ECO:0000256" key="7">
    <source>
        <dbReference type="ARBA" id="ARBA00022679"/>
    </source>
</evidence>
<dbReference type="PANTHER" id="PTHR10277">
    <property type="entry name" value="HOMOCITRATE SYNTHASE-RELATED"/>
    <property type="match status" value="1"/>
</dbReference>
<evidence type="ECO:0000256" key="10">
    <source>
        <dbReference type="ARBA" id="ARBA00023304"/>
    </source>
</evidence>
<dbReference type="SUPFAM" id="SSF51569">
    <property type="entry name" value="Aldolase"/>
    <property type="match status" value="1"/>
</dbReference>
<evidence type="ECO:0000259" key="12">
    <source>
        <dbReference type="PROSITE" id="PS50991"/>
    </source>
</evidence>
<dbReference type="InterPro" id="IPR036230">
    <property type="entry name" value="LeuA_allosteric_dom_sf"/>
</dbReference>
<evidence type="ECO:0000256" key="1">
    <source>
        <dbReference type="ARBA" id="ARBA00004689"/>
    </source>
</evidence>
<keyword evidence="8 11" id="KW-0479">Metal-binding</keyword>
<dbReference type="GO" id="GO:0030145">
    <property type="term" value="F:manganese ion binding"/>
    <property type="evidence" value="ECO:0007669"/>
    <property type="project" value="UniProtKB-UniRule"/>
</dbReference>
<keyword evidence="7 11" id="KW-0808">Transferase</keyword>
<gene>
    <name evidence="11" type="primary">leuA</name>
    <name evidence="13" type="ORF">F9B85_06135</name>
</gene>
<dbReference type="InterPro" id="IPR005671">
    <property type="entry name" value="LeuA_bact_synth"/>
</dbReference>
<organism evidence="13 14">
    <name type="scientific">Heliorestis acidaminivorans</name>
    <dbReference type="NCBI Taxonomy" id="553427"/>
    <lineage>
        <taxon>Bacteria</taxon>
        <taxon>Bacillati</taxon>
        <taxon>Bacillota</taxon>
        <taxon>Clostridia</taxon>
        <taxon>Eubacteriales</taxon>
        <taxon>Heliobacteriaceae</taxon>
        <taxon>Heliorestis</taxon>
    </lineage>
</organism>
<proteinExistence type="inferred from homology"/>
<evidence type="ECO:0000313" key="14">
    <source>
        <dbReference type="Proteomes" id="UP000468766"/>
    </source>
</evidence>
<dbReference type="SMART" id="SM00917">
    <property type="entry name" value="LeuA_dimer"/>
    <property type="match status" value="1"/>
</dbReference>
<feature type="binding site" evidence="11">
    <location>
        <position position="202"/>
    </location>
    <ligand>
        <name>Mn(2+)</name>
        <dbReference type="ChEBI" id="CHEBI:29035"/>
    </ligand>
</feature>
<dbReference type="Gene3D" id="3.20.20.70">
    <property type="entry name" value="Aldolase class I"/>
    <property type="match status" value="1"/>
</dbReference>
<dbReference type="PROSITE" id="PS00816">
    <property type="entry name" value="AIPM_HOMOCIT_SYNTH_2"/>
    <property type="match status" value="1"/>
</dbReference>
<evidence type="ECO:0000256" key="9">
    <source>
        <dbReference type="ARBA" id="ARBA00023211"/>
    </source>
</evidence>
<keyword evidence="6 11" id="KW-0028">Amino-acid biosynthesis</keyword>
<dbReference type="NCBIfam" id="NF002087">
    <property type="entry name" value="PRK00915.1-4"/>
    <property type="match status" value="1"/>
</dbReference>
<keyword evidence="11" id="KW-0963">Cytoplasm</keyword>
<dbReference type="AlphaFoldDB" id="A0A6I0ESJ7"/>
<evidence type="ECO:0000256" key="2">
    <source>
        <dbReference type="ARBA" id="ARBA00009396"/>
    </source>
</evidence>
<dbReference type="Pfam" id="PF00682">
    <property type="entry name" value="HMGL-like"/>
    <property type="match status" value="1"/>
</dbReference>
<dbReference type="GO" id="GO:0005737">
    <property type="term" value="C:cytoplasm"/>
    <property type="evidence" value="ECO:0007669"/>
    <property type="project" value="UniProtKB-UniRule"/>
</dbReference>
<evidence type="ECO:0000313" key="13">
    <source>
        <dbReference type="EMBL" id="KAB2953480.1"/>
    </source>
</evidence>
<dbReference type="PROSITE" id="PS00815">
    <property type="entry name" value="AIPM_HOMOCIT_SYNTH_1"/>
    <property type="match status" value="1"/>
</dbReference>
<keyword evidence="14" id="KW-1185">Reference proteome</keyword>
<dbReference type="FunFam" id="3.30.160.270:FF:000003">
    <property type="entry name" value="2-isopropylmalate synthase"/>
    <property type="match status" value="1"/>
</dbReference>
<dbReference type="Pfam" id="PF08502">
    <property type="entry name" value="LeuA_dimer"/>
    <property type="match status" value="1"/>
</dbReference>
<dbReference type="GO" id="GO:0009098">
    <property type="term" value="P:L-leucine biosynthetic process"/>
    <property type="evidence" value="ECO:0007669"/>
    <property type="project" value="UniProtKB-UniRule"/>
</dbReference>
<dbReference type="GO" id="GO:0003985">
    <property type="term" value="F:acetyl-CoA C-acetyltransferase activity"/>
    <property type="evidence" value="ECO:0007669"/>
    <property type="project" value="UniProtKB-UniRule"/>
</dbReference>
<evidence type="ECO:0000256" key="8">
    <source>
        <dbReference type="ARBA" id="ARBA00022723"/>
    </source>
</evidence>
<dbReference type="InterPro" id="IPR000891">
    <property type="entry name" value="PYR_CT"/>
</dbReference>
<comment type="catalytic activity">
    <reaction evidence="11">
        <text>3-methyl-2-oxobutanoate + acetyl-CoA + H2O = (2S)-2-isopropylmalate + CoA + H(+)</text>
        <dbReference type="Rhea" id="RHEA:21524"/>
        <dbReference type="ChEBI" id="CHEBI:1178"/>
        <dbReference type="ChEBI" id="CHEBI:11851"/>
        <dbReference type="ChEBI" id="CHEBI:15377"/>
        <dbReference type="ChEBI" id="CHEBI:15378"/>
        <dbReference type="ChEBI" id="CHEBI:57287"/>
        <dbReference type="ChEBI" id="CHEBI:57288"/>
        <dbReference type="EC" id="2.3.3.13"/>
    </reaction>
</comment>
<dbReference type="Pfam" id="PF22617">
    <property type="entry name" value="HCS_D2"/>
    <property type="match status" value="1"/>
</dbReference>
<dbReference type="NCBIfam" id="NF002086">
    <property type="entry name" value="PRK00915.1-3"/>
    <property type="match status" value="1"/>
</dbReference>
<dbReference type="PANTHER" id="PTHR10277:SF9">
    <property type="entry name" value="2-ISOPROPYLMALATE SYNTHASE 1, CHLOROPLASTIC-RELATED"/>
    <property type="match status" value="1"/>
</dbReference>
<protein>
    <recommendedName>
        <fullName evidence="4 11">2-isopropylmalate synthase</fullName>
        <ecNumber evidence="3 11">2.3.3.13</ecNumber>
    </recommendedName>
    <alternativeName>
        <fullName evidence="11">Alpha-IPM synthase</fullName>
    </alternativeName>
    <alternativeName>
        <fullName evidence="11">Alpha-isopropylmalate synthase</fullName>
    </alternativeName>
</protein>
<keyword evidence="13" id="KW-0012">Acyltransferase</keyword>
<evidence type="ECO:0000256" key="11">
    <source>
        <dbReference type="HAMAP-Rule" id="MF_01025"/>
    </source>
</evidence>
<evidence type="ECO:0000256" key="3">
    <source>
        <dbReference type="ARBA" id="ARBA00012973"/>
    </source>
</evidence>
<keyword evidence="10 11" id="KW-0100">Branched-chain amino acid biosynthesis</keyword>
<comment type="caution">
    <text evidence="13">The sequence shown here is derived from an EMBL/GenBank/DDBJ whole genome shotgun (WGS) entry which is preliminary data.</text>
</comment>
<feature type="region of interest" description="Regulatory domain" evidence="11">
    <location>
        <begin position="391"/>
        <end position="516"/>
    </location>
</feature>
<dbReference type="CDD" id="cd07940">
    <property type="entry name" value="DRE_TIM_IPMS"/>
    <property type="match status" value="1"/>
</dbReference>
<dbReference type="Gene3D" id="1.10.238.260">
    <property type="match status" value="1"/>
</dbReference>
<dbReference type="Proteomes" id="UP000468766">
    <property type="component" value="Unassembled WGS sequence"/>
</dbReference>
<feature type="binding site" evidence="11">
    <location>
        <position position="238"/>
    </location>
    <ligand>
        <name>Mn(2+)</name>
        <dbReference type="ChEBI" id="CHEBI:29035"/>
    </ligand>
</feature>
<dbReference type="UniPathway" id="UPA00048">
    <property type="reaction ID" value="UER00070"/>
</dbReference>
<feature type="binding site" evidence="11">
    <location>
        <position position="14"/>
    </location>
    <ligand>
        <name>Mn(2+)</name>
        <dbReference type="ChEBI" id="CHEBI:29035"/>
    </ligand>
</feature>
<dbReference type="InterPro" id="IPR013709">
    <property type="entry name" value="2-isopropylmalate_synth_dimer"/>
</dbReference>
<sequence length="516" mass="56805">MSKRVVIFDTTLRDGEQSPGVSLNIQEKLEIAHQLARLGVDVIEAGFPIASPGDFEAVKAVADNVKGATICGLARANRKDIERAAEALRGAEQGRIHTFIATSDIHMQHKLRMNREQVLEAAVEAVKLSKNFTSDVEFSAEDAFRSEVDFLCSIFTAVISAGAKTINIPDTVGYATPQEFGRFIKAIIEGTPNINEAVVSVHCHNDLGLGVANSLAALENGARQVECTINGIGERAGNASMEELVMALYTRQAFYDLETKINKSEIYRTSRLVSNLTGMVIQPNKAIVGKNAFAHESGIHQDGVLKERTTYEIMNPQMIGIFQNNIVLGKHSGRHALKERLKELGYELTDENFQKAFERFKALADRKREISDEDLAVIVEDEMRSIPEVYSLEYLHINSGTTILPTATIRLKKNEEMLEEASCGDGPIDAAYRTIDKLTNIEVRLASYNINATTAGQDSQGEVSVKLEKNGRYHTGRGVDTDILIASVKAYINAINKIIFDSNHLAEKVPAEERAL</sequence>
<dbReference type="NCBIfam" id="NF002088">
    <property type="entry name" value="PRK00915.1-5"/>
    <property type="match status" value="1"/>
</dbReference>
<dbReference type="SUPFAM" id="SSF110921">
    <property type="entry name" value="2-isopropylmalate synthase LeuA, allosteric (dimerisation) domain"/>
    <property type="match status" value="1"/>
</dbReference>
<feature type="domain" description="Pyruvate carboxyltransferase" evidence="12">
    <location>
        <begin position="5"/>
        <end position="267"/>
    </location>
</feature>
<dbReference type="OrthoDB" id="9804858at2"/>
<name>A0A6I0ESJ7_9FIRM</name>
<dbReference type="FunFam" id="1.10.238.260:FF:000001">
    <property type="entry name" value="2-isopropylmalate synthase"/>
    <property type="match status" value="1"/>
</dbReference>
<dbReference type="Gene3D" id="3.30.160.270">
    <property type="match status" value="1"/>
</dbReference>
<accession>A0A6I0ESJ7</accession>
<reference evidence="13 14" key="1">
    <citation type="submission" date="2019-10" db="EMBL/GenBank/DDBJ databases">
        <title>Whole-genome sequence of the extremophile Heliorestis acidaminivorans DSM 24790.</title>
        <authorList>
            <person name="Kyndt J.A."/>
            <person name="Meyer T.E."/>
        </authorList>
    </citation>
    <scope>NUCLEOTIDE SEQUENCE [LARGE SCALE GENOMIC DNA]</scope>
    <source>
        <strain evidence="13 14">DSM 24790</strain>
    </source>
</reference>
<comment type="cofactor">
    <cofactor evidence="11">
        <name>Mn(2+)</name>
        <dbReference type="ChEBI" id="CHEBI:29035"/>
    </cofactor>
</comment>
<keyword evidence="5 11" id="KW-0432">Leucine biosynthesis</keyword>
<dbReference type="HAMAP" id="MF_01025">
    <property type="entry name" value="LeuA_type1"/>
    <property type="match status" value="1"/>
</dbReference>
<dbReference type="PROSITE" id="PS50991">
    <property type="entry name" value="PYR_CT"/>
    <property type="match status" value="1"/>
</dbReference>
<dbReference type="FunFam" id="3.20.20.70:FF:000010">
    <property type="entry name" value="2-isopropylmalate synthase"/>
    <property type="match status" value="1"/>
</dbReference>
<dbReference type="GO" id="GO:0003852">
    <property type="term" value="F:2-isopropylmalate synthase activity"/>
    <property type="evidence" value="ECO:0007669"/>
    <property type="project" value="UniProtKB-UniRule"/>
</dbReference>
<dbReference type="EMBL" id="WBXO01000003">
    <property type="protein sequence ID" value="KAB2953480.1"/>
    <property type="molecule type" value="Genomic_DNA"/>
</dbReference>
<comment type="similarity">
    <text evidence="2 11">Belongs to the alpha-IPM synthase/homocitrate synthase family. LeuA type 1 subfamily.</text>
</comment>
<keyword evidence="9 11" id="KW-0464">Manganese</keyword>